<dbReference type="SUPFAM" id="SSF69819">
    <property type="entry name" value="MTH1598-like"/>
    <property type="match status" value="1"/>
</dbReference>
<protein>
    <submittedName>
        <fullName evidence="6">Archease</fullName>
    </submittedName>
</protein>
<dbReference type="Gene3D" id="3.55.10.10">
    <property type="entry name" value="Archease domain"/>
    <property type="match status" value="1"/>
</dbReference>
<keyword evidence="2" id="KW-0819">tRNA processing</keyword>
<dbReference type="Pfam" id="PF01951">
    <property type="entry name" value="Archease"/>
    <property type="match status" value="1"/>
</dbReference>
<evidence type="ECO:0000259" key="5">
    <source>
        <dbReference type="Pfam" id="PF01951"/>
    </source>
</evidence>
<dbReference type="Proteomes" id="UP000777784">
    <property type="component" value="Unassembled WGS sequence"/>
</dbReference>
<dbReference type="AlphaFoldDB" id="A0A948RZ39"/>
<dbReference type="PANTHER" id="PTHR12682:SF11">
    <property type="entry name" value="PROTEIN ARCHEASE"/>
    <property type="match status" value="1"/>
</dbReference>
<dbReference type="InterPro" id="IPR036820">
    <property type="entry name" value="Archease_dom_sf"/>
</dbReference>
<accession>A0A948RZ39</accession>
<dbReference type="InterPro" id="IPR023572">
    <property type="entry name" value="Archease_dom"/>
</dbReference>
<evidence type="ECO:0000256" key="4">
    <source>
        <dbReference type="ARBA" id="ARBA00022837"/>
    </source>
</evidence>
<sequence length="180" mass="20219">MTDFEPENDATGDPAAGWEVMDHTADIGLRVWAPTLEGLFEQAAEGVASLSVDITRIDPLVQRRVEVEGWDLEELLVSWLQEFLYLWSGSGFIGRRFQVRILPPSKQEPGEQDPEKADVEKAGVENVWRLEGVITGEMWDPGRHEAYTDIKAATYHNLKIRSENPAGGKIIYRVALILDT</sequence>
<dbReference type="GO" id="GO:0008033">
    <property type="term" value="P:tRNA processing"/>
    <property type="evidence" value="ECO:0007669"/>
    <property type="project" value="UniProtKB-KW"/>
</dbReference>
<dbReference type="InterPro" id="IPR002804">
    <property type="entry name" value="Archease"/>
</dbReference>
<comment type="caution">
    <text evidence="6">The sequence shown here is derived from an EMBL/GenBank/DDBJ whole genome shotgun (WGS) entry which is preliminary data.</text>
</comment>
<evidence type="ECO:0000313" key="6">
    <source>
        <dbReference type="EMBL" id="MBU2692234.1"/>
    </source>
</evidence>
<dbReference type="PANTHER" id="PTHR12682">
    <property type="entry name" value="ARCHEASE"/>
    <property type="match status" value="1"/>
</dbReference>
<evidence type="ECO:0000256" key="1">
    <source>
        <dbReference type="ARBA" id="ARBA00007963"/>
    </source>
</evidence>
<comment type="similarity">
    <text evidence="1">Belongs to the archease family.</text>
</comment>
<keyword evidence="4" id="KW-0106">Calcium</keyword>
<keyword evidence="3" id="KW-0479">Metal-binding</keyword>
<reference evidence="6" key="1">
    <citation type="submission" date="2021-05" db="EMBL/GenBank/DDBJ databases">
        <title>Energy efficiency and biological interactions define the core microbiome of deep oligotrophic groundwater.</title>
        <authorList>
            <person name="Mehrshad M."/>
            <person name="Lopez-Fernandez M."/>
            <person name="Bell E."/>
            <person name="Bernier-Latmani R."/>
            <person name="Bertilsson S."/>
            <person name="Dopson M."/>
        </authorList>
    </citation>
    <scope>NUCLEOTIDE SEQUENCE</scope>
    <source>
        <strain evidence="6">Modern_marine.mb.64</strain>
    </source>
</reference>
<feature type="domain" description="Archease" evidence="5">
    <location>
        <begin position="18"/>
        <end position="166"/>
    </location>
</feature>
<proteinExistence type="inferred from homology"/>
<evidence type="ECO:0000256" key="3">
    <source>
        <dbReference type="ARBA" id="ARBA00022723"/>
    </source>
</evidence>
<gene>
    <name evidence="6" type="ORF">KJ970_15030</name>
</gene>
<evidence type="ECO:0000313" key="7">
    <source>
        <dbReference type="Proteomes" id="UP000777784"/>
    </source>
</evidence>
<dbReference type="GO" id="GO:0046872">
    <property type="term" value="F:metal ion binding"/>
    <property type="evidence" value="ECO:0007669"/>
    <property type="project" value="UniProtKB-KW"/>
</dbReference>
<evidence type="ECO:0000256" key="2">
    <source>
        <dbReference type="ARBA" id="ARBA00022694"/>
    </source>
</evidence>
<name>A0A948RZ39_UNCEI</name>
<dbReference type="EMBL" id="JAHJDP010000087">
    <property type="protein sequence ID" value="MBU2692234.1"/>
    <property type="molecule type" value="Genomic_DNA"/>
</dbReference>
<organism evidence="6 7">
    <name type="scientific">Eiseniibacteriota bacterium</name>
    <dbReference type="NCBI Taxonomy" id="2212470"/>
    <lineage>
        <taxon>Bacteria</taxon>
        <taxon>Candidatus Eiseniibacteriota</taxon>
    </lineage>
</organism>